<accession>A0A914NJJ5</accession>
<organism evidence="1 2">
    <name type="scientific">Meloidogyne incognita</name>
    <name type="common">Southern root-knot nematode worm</name>
    <name type="synonym">Oxyuris incognita</name>
    <dbReference type="NCBI Taxonomy" id="6306"/>
    <lineage>
        <taxon>Eukaryota</taxon>
        <taxon>Metazoa</taxon>
        <taxon>Ecdysozoa</taxon>
        <taxon>Nematoda</taxon>
        <taxon>Chromadorea</taxon>
        <taxon>Rhabditida</taxon>
        <taxon>Tylenchina</taxon>
        <taxon>Tylenchomorpha</taxon>
        <taxon>Tylenchoidea</taxon>
        <taxon>Meloidogynidae</taxon>
        <taxon>Meloidogyninae</taxon>
        <taxon>Meloidogyne</taxon>
        <taxon>Meloidogyne incognita group</taxon>
    </lineage>
</organism>
<protein>
    <submittedName>
        <fullName evidence="2">Uncharacterized protein</fullName>
    </submittedName>
</protein>
<sequence length="100" mass="11923">MFNLLSSHRYNDDLIKYYSLWLAYNICQKLLNKSLLNNIRAIHLFNSNQWEMTRSLLVKLGFLLKINTKEYQLFHSFILLLSKFHTKIQSDLSTNISILL</sequence>
<keyword evidence="1" id="KW-1185">Reference proteome</keyword>
<evidence type="ECO:0000313" key="2">
    <source>
        <dbReference type="WBParaSite" id="Minc3s05314g38003"/>
    </source>
</evidence>
<proteinExistence type="predicted"/>
<name>A0A914NJJ5_MELIC</name>
<dbReference type="WBParaSite" id="Minc3s05314g38003">
    <property type="protein sequence ID" value="Minc3s05314g38003"/>
    <property type="gene ID" value="Minc3s05314g38003"/>
</dbReference>
<dbReference type="AlphaFoldDB" id="A0A914NJJ5"/>
<evidence type="ECO:0000313" key="1">
    <source>
        <dbReference type="Proteomes" id="UP000887563"/>
    </source>
</evidence>
<reference evidence="2" key="1">
    <citation type="submission" date="2022-11" db="UniProtKB">
        <authorList>
            <consortium name="WormBaseParasite"/>
        </authorList>
    </citation>
    <scope>IDENTIFICATION</scope>
</reference>
<dbReference type="Proteomes" id="UP000887563">
    <property type="component" value="Unplaced"/>
</dbReference>